<dbReference type="eggNOG" id="ENOG5032PK9">
    <property type="taxonomic scope" value="Bacteria"/>
</dbReference>
<evidence type="ECO:0000313" key="1">
    <source>
        <dbReference type="EMBL" id="KGO95112.1"/>
    </source>
</evidence>
<dbReference type="OrthoDB" id="1424717at2"/>
<proteinExistence type="predicted"/>
<evidence type="ECO:0000313" key="2">
    <source>
        <dbReference type="Proteomes" id="UP000030111"/>
    </source>
</evidence>
<name>A0A0A2MR12_9FLAO</name>
<sequence length="248" mass="28394">MADIKTEESYAEHKDTTKEVGMSLISNNFDNALDYAEIGLDAFVSDDILKEIPIVKTVVGVVKSGLKVKEIFFAKKILTFLKEFHSGKLSEDKFDKFREEFAANDKYRAKVMEQIMIFNDTFLQIEKSKVFANLFAAHLNEAYGWDDFVNLSYCLNQLNMYGVSLFDDMAEFKTPFYGGIYDDAKHRYPLLTNSGTISIWGNHLDITPYGLYMYHYGIKGKVDEDISEAYPSIFKEKATNEAKSSEQQ</sequence>
<comment type="caution">
    <text evidence="1">The sequence shown here is derived from an EMBL/GenBank/DDBJ whole genome shotgun (WGS) entry which is preliminary data.</text>
</comment>
<keyword evidence="2" id="KW-1185">Reference proteome</keyword>
<reference evidence="1 2" key="1">
    <citation type="submission" date="2013-09" db="EMBL/GenBank/DDBJ databases">
        <authorList>
            <person name="Zeng Z."/>
            <person name="Chen C."/>
        </authorList>
    </citation>
    <scope>NUCLEOTIDE SEQUENCE [LARGE SCALE GENOMIC DNA]</scope>
    <source>
        <strain evidence="1 2">WB 4.1-42</strain>
    </source>
</reference>
<gene>
    <name evidence="1" type="ORF">Q766_03150</name>
</gene>
<organism evidence="1 2">
    <name type="scientific">Flavobacterium subsaxonicum WB 4.1-42 = DSM 21790</name>
    <dbReference type="NCBI Taxonomy" id="1121898"/>
    <lineage>
        <taxon>Bacteria</taxon>
        <taxon>Pseudomonadati</taxon>
        <taxon>Bacteroidota</taxon>
        <taxon>Flavobacteriia</taxon>
        <taxon>Flavobacteriales</taxon>
        <taxon>Flavobacteriaceae</taxon>
        <taxon>Flavobacterium</taxon>
    </lineage>
</organism>
<accession>A0A0A2MR12</accession>
<dbReference type="AlphaFoldDB" id="A0A0A2MR12"/>
<protein>
    <submittedName>
        <fullName evidence="1">Uncharacterized protein</fullName>
    </submittedName>
</protein>
<dbReference type="EMBL" id="JRLY01000001">
    <property type="protein sequence ID" value="KGO95112.1"/>
    <property type="molecule type" value="Genomic_DNA"/>
</dbReference>
<dbReference type="RefSeq" id="WP_026992491.1">
    <property type="nucleotide sequence ID" value="NZ_JRLY01000001.1"/>
</dbReference>
<dbReference type="Proteomes" id="UP000030111">
    <property type="component" value="Unassembled WGS sequence"/>
</dbReference>